<feature type="chain" id="PRO_5040445269" evidence="1">
    <location>
        <begin position="18"/>
        <end position="252"/>
    </location>
</feature>
<dbReference type="EMBL" id="WJQU01000001">
    <property type="protein sequence ID" value="KAJ6647037.1"/>
    <property type="molecule type" value="Genomic_DNA"/>
</dbReference>
<accession>A0A9Q0NBP8</accession>
<evidence type="ECO:0000313" key="2">
    <source>
        <dbReference type="EMBL" id="KAJ6647037.1"/>
    </source>
</evidence>
<feature type="signal peptide" evidence="1">
    <location>
        <begin position="1"/>
        <end position="17"/>
    </location>
</feature>
<dbReference type="AlphaFoldDB" id="A0A9Q0NBP8"/>
<comment type="caution">
    <text evidence="2">The sequence shown here is derived from an EMBL/GenBank/DDBJ whole genome shotgun (WGS) entry which is preliminary data.</text>
</comment>
<organism evidence="2 3">
    <name type="scientific">Pseudolycoriella hygida</name>
    <dbReference type="NCBI Taxonomy" id="35572"/>
    <lineage>
        <taxon>Eukaryota</taxon>
        <taxon>Metazoa</taxon>
        <taxon>Ecdysozoa</taxon>
        <taxon>Arthropoda</taxon>
        <taxon>Hexapoda</taxon>
        <taxon>Insecta</taxon>
        <taxon>Pterygota</taxon>
        <taxon>Neoptera</taxon>
        <taxon>Endopterygota</taxon>
        <taxon>Diptera</taxon>
        <taxon>Nematocera</taxon>
        <taxon>Sciaroidea</taxon>
        <taxon>Sciaridae</taxon>
        <taxon>Pseudolycoriella</taxon>
    </lineage>
</organism>
<keyword evidence="1" id="KW-0732">Signal</keyword>
<keyword evidence="3" id="KW-1185">Reference proteome</keyword>
<name>A0A9Q0NBP8_9DIPT</name>
<dbReference type="Pfam" id="PF07165">
    <property type="entry name" value="DUF1397"/>
    <property type="match status" value="1"/>
</dbReference>
<sequence length="252" mass="28546">MLRLMIIALVFAVPNLGHRLEGFSHKITKKIVIAGNYAKYGTTFSEKCISVSGEGVDFVKHERLFDEYDDCINQVGNFSQFGRYLYLLMRNVGMIRRSDSFSLSETDKLDMVEFSQTFCHSIIDFIECDDLVAPVYQDCYTNFERNETEVGKAAWLQMLENMCENKSERLVNVINSEGLECRLKKGSSCLRESGLNDPISNPKLEYFCSFHDMAINCMGPAFKECGASDAADTLVKSIFTNIESQAICKEKV</sequence>
<dbReference type="Proteomes" id="UP001151699">
    <property type="component" value="Chromosome A"/>
</dbReference>
<dbReference type="InterPro" id="IPR009832">
    <property type="entry name" value="DUF1397"/>
</dbReference>
<evidence type="ECO:0000313" key="3">
    <source>
        <dbReference type="Proteomes" id="UP001151699"/>
    </source>
</evidence>
<proteinExistence type="predicted"/>
<reference evidence="2" key="1">
    <citation type="submission" date="2022-07" db="EMBL/GenBank/DDBJ databases">
        <authorList>
            <person name="Trinca V."/>
            <person name="Uliana J.V.C."/>
            <person name="Torres T.T."/>
            <person name="Ward R.J."/>
            <person name="Monesi N."/>
        </authorList>
    </citation>
    <scope>NUCLEOTIDE SEQUENCE</scope>
    <source>
        <strain evidence="2">HSMRA1968</strain>
        <tissue evidence="2">Whole embryos</tissue>
    </source>
</reference>
<protein>
    <submittedName>
        <fullName evidence="2">Uncharacterized protein</fullName>
    </submittedName>
</protein>
<gene>
    <name evidence="2" type="ORF">Bhyg_02255</name>
</gene>
<evidence type="ECO:0000256" key="1">
    <source>
        <dbReference type="SAM" id="SignalP"/>
    </source>
</evidence>